<dbReference type="AlphaFoldDB" id="A0A0F9JCY5"/>
<gene>
    <name evidence="2" type="ORF">LCGC14_1471180</name>
</gene>
<organism evidence="2">
    <name type="scientific">marine sediment metagenome</name>
    <dbReference type="NCBI Taxonomy" id="412755"/>
    <lineage>
        <taxon>unclassified sequences</taxon>
        <taxon>metagenomes</taxon>
        <taxon>ecological metagenomes</taxon>
    </lineage>
</organism>
<protein>
    <submittedName>
        <fullName evidence="2">Uncharacterized protein</fullName>
    </submittedName>
</protein>
<comment type="caution">
    <text evidence="2">The sequence shown here is derived from an EMBL/GenBank/DDBJ whole genome shotgun (WGS) entry which is preliminary data.</text>
</comment>
<sequence length="75" mass="8636">MEDYTADILKGTSIGLFGCVLFWNLRKNKYIRKFLLKKFSPETLENIAWGSSFFAKGAGAVYYLKALIKFSKKMK</sequence>
<feature type="transmembrane region" description="Helical" evidence="1">
    <location>
        <begin position="6"/>
        <end position="25"/>
    </location>
</feature>
<accession>A0A0F9JCY5</accession>
<evidence type="ECO:0000256" key="1">
    <source>
        <dbReference type="SAM" id="Phobius"/>
    </source>
</evidence>
<proteinExistence type="predicted"/>
<keyword evidence="1" id="KW-0812">Transmembrane</keyword>
<name>A0A0F9JCY5_9ZZZZ</name>
<evidence type="ECO:0000313" key="2">
    <source>
        <dbReference type="EMBL" id="KKM67428.1"/>
    </source>
</evidence>
<keyword evidence="1" id="KW-1133">Transmembrane helix</keyword>
<dbReference type="EMBL" id="LAZR01010350">
    <property type="protein sequence ID" value="KKM67428.1"/>
    <property type="molecule type" value="Genomic_DNA"/>
</dbReference>
<keyword evidence="1" id="KW-0472">Membrane</keyword>
<reference evidence="2" key="1">
    <citation type="journal article" date="2015" name="Nature">
        <title>Complex archaea that bridge the gap between prokaryotes and eukaryotes.</title>
        <authorList>
            <person name="Spang A."/>
            <person name="Saw J.H."/>
            <person name="Jorgensen S.L."/>
            <person name="Zaremba-Niedzwiedzka K."/>
            <person name="Martijn J."/>
            <person name="Lind A.E."/>
            <person name="van Eijk R."/>
            <person name="Schleper C."/>
            <person name="Guy L."/>
            <person name="Ettema T.J."/>
        </authorList>
    </citation>
    <scope>NUCLEOTIDE SEQUENCE</scope>
</reference>